<evidence type="ECO:0000256" key="2">
    <source>
        <dbReference type="ARBA" id="ARBA00004906"/>
    </source>
</evidence>
<sequence>MYSFEGDFRRKPLQSLRGASKKEEKDVLIKRAQKERQKRENARQRTESAIVIQSSYRSYLAKKRQMLIFRNQFDQSIQNIQQNLDVKIDTLFTLSRKLCYFFNPASDGNRLIWICQTAIKKKEEYLKYILQNTDSGIFQIKQLLLLCLRYLKAISTTQSPIAIPMRMLEIFTMSDSYGQGGQHHLSRIWTFLIQKGFFQHLRSILEMKVPSNLEKSPNPPTPIAESIFNLITSPISYAAKLKNKHFSDFVLGVVCRSLLCPAYSEQVGQFLLPAMAYGKYPFPFVDLIQALILQTSDTAVGEPKSKTGTQEDLLTPWLLCSVLTFADKCLETLSIDNSVSLLLLIGRIIPCLPSRYRHEDDSDSDDDMDTDDQMQGTGSIGLEDVGLDSERILNSQKFLHCILKCLKHKMESQLITSVCTICHALMTKLHCSIHKLRLLYSLAFNKTFIRSLWYTCVSVSNVTVTGSQITLLQTLSRGLAMTNDDINRIVPLLSVFCAMYSHSLYTLHDADFYGDSKDEDCSMPFSLTELVPMTLMLRDTCLGIIELAHPDARLSVTEDYREALRLTGVKDRQQQREEEEQHTRMWAYLFKVIATLVRQLYSRDTRRSFCPRHLWLSDRVHIQAGLFLNFLFYSPHRYTEHKDQFLPVDHLVL</sequence>
<dbReference type="PROSITE" id="PS50096">
    <property type="entry name" value="IQ"/>
    <property type="match status" value="1"/>
</dbReference>
<protein>
    <recommendedName>
        <fullName evidence="3">HECT-type E3 ubiquitin transferase</fullName>
        <ecNumber evidence="3">2.3.2.26</ecNumber>
    </recommendedName>
</protein>
<dbReference type="EMBL" id="JARBDR010000813">
    <property type="protein sequence ID" value="KAJ8306237.1"/>
    <property type="molecule type" value="Genomic_DNA"/>
</dbReference>
<feature type="compositionally biased region" description="Basic and acidic residues" evidence="5">
    <location>
        <begin position="1"/>
        <end position="10"/>
    </location>
</feature>
<reference evidence="6 7" key="1">
    <citation type="submission" date="2022-12" db="EMBL/GenBank/DDBJ databases">
        <title>Chromosome-level genome of Tegillarca granosa.</title>
        <authorList>
            <person name="Kim J."/>
        </authorList>
    </citation>
    <scope>NUCLEOTIDE SEQUENCE [LARGE SCALE GENOMIC DNA]</scope>
    <source>
        <strain evidence="6">Teg-2019</strain>
        <tissue evidence="6">Adductor muscle</tissue>
    </source>
</reference>
<evidence type="ECO:0000313" key="7">
    <source>
        <dbReference type="Proteomes" id="UP001217089"/>
    </source>
</evidence>
<dbReference type="Proteomes" id="UP001217089">
    <property type="component" value="Unassembled WGS sequence"/>
</dbReference>
<accession>A0ABQ9ERQ5</accession>
<name>A0ABQ9ERQ5_TEGGR</name>
<evidence type="ECO:0000256" key="5">
    <source>
        <dbReference type="SAM" id="MobiDB-lite"/>
    </source>
</evidence>
<dbReference type="InterPro" id="IPR000048">
    <property type="entry name" value="IQ_motif_EF-hand-BS"/>
</dbReference>
<dbReference type="EC" id="2.3.2.26" evidence="3"/>
<dbReference type="PANTHER" id="PTHR45700">
    <property type="entry name" value="UBIQUITIN-PROTEIN LIGASE E3C"/>
    <property type="match status" value="1"/>
</dbReference>
<evidence type="ECO:0000313" key="6">
    <source>
        <dbReference type="EMBL" id="KAJ8306237.1"/>
    </source>
</evidence>
<proteinExistence type="predicted"/>
<dbReference type="Pfam" id="PF00612">
    <property type="entry name" value="IQ"/>
    <property type="match status" value="1"/>
</dbReference>
<evidence type="ECO:0000256" key="4">
    <source>
        <dbReference type="ARBA" id="ARBA00022679"/>
    </source>
</evidence>
<keyword evidence="7" id="KW-1185">Reference proteome</keyword>
<gene>
    <name evidence="6" type="ORF">KUTeg_016782</name>
</gene>
<dbReference type="PANTHER" id="PTHR45700:SF2">
    <property type="entry name" value="UBIQUITIN-PROTEIN LIGASE E3C"/>
    <property type="match status" value="1"/>
</dbReference>
<comment type="caution">
    <text evidence="6">The sequence shown here is derived from an EMBL/GenBank/DDBJ whole genome shotgun (WGS) entry which is preliminary data.</text>
</comment>
<dbReference type="InterPro" id="IPR044611">
    <property type="entry name" value="E3A/B/C-like"/>
</dbReference>
<feature type="compositionally biased region" description="Basic and acidic residues" evidence="5">
    <location>
        <begin position="20"/>
        <end position="44"/>
    </location>
</feature>
<comment type="catalytic activity">
    <reaction evidence="1">
        <text>S-ubiquitinyl-[E2 ubiquitin-conjugating enzyme]-L-cysteine + [acceptor protein]-L-lysine = [E2 ubiquitin-conjugating enzyme]-L-cysteine + N(6)-ubiquitinyl-[acceptor protein]-L-lysine.</text>
        <dbReference type="EC" id="2.3.2.26"/>
    </reaction>
</comment>
<organism evidence="6 7">
    <name type="scientific">Tegillarca granosa</name>
    <name type="common">Malaysian cockle</name>
    <name type="synonym">Anadara granosa</name>
    <dbReference type="NCBI Taxonomy" id="220873"/>
    <lineage>
        <taxon>Eukaryota</taxon>
        <taxon>Metazoa</taxon>
        <taxon>Spiralia</taxon>
        <taxon>Lophotrochozoa</taxon>
        <taxon>Mollusca</taxon>
        <taxon>Bivalvia</taxon>
        <taxon>Autobranchia</taxon>
        <taxon>Pteriomorphia</taxon>
        <taxon>Arcoida</taxon>
        <taxon>Arcoidea</taxon>
        <taxon>Arcidae</taxon>
        <taxon>Tegillarca</taxon>
    </lineage>
</organism>
<comment type="pathway">
    <text evidence="2">Protein modification; protein ubiquitination.</text>
</comment>
<feature type="region of interest" description="Disordered" evidence="5">
    <location>
        <begin position="1"/>
        <end position="44"/>
    </location>
</feature>
<evidence type="ECO:0000256" key="1">
    <source>
        <dbReference type="ARBA" id="ARBA00000885"/>
    </source>
</evidence>
<evidence type="ECO:0000256" key="3">
    <source>
        <dbReference type="ARBA" id="ARBA00012485"/>
    </source>
</evidence>
<keyword evidence="4" id="KW-0808">Transferase</keyword>